<evidence type="ECO:0000256" key="1">
    <source>
        <dbReference type="SAM" id="MobiDB-lite"/>
    </source>
</evidence>
<dbReference type="InterPro" id="IPR043519">
    <property type="entry name" value="NT_sf"/>
</dbReference>
<accession>A0A5J4WP72</accession>
<evidence type="ECO:0000313" key="3">
    <source>
        <dbReference type="Proteomes" id="UP000324800"/>
    </source>
</evidence>
<dbReference type="GO" id="GO:0005730">
    <property type="term" value="C:nucleolus"/>
    <property type="evidence" value="ECO:0007669"/>
    <property type="project" value="TreeGrafter"/>
</dbReference>
<evidence type="ECO:0008006" key="4">
    <source>
        <dbReference type="Google" id="ProtNLM"/>
    </source>
</evidence>
<dbReference type="SUPFAM" id="SSF81301">
    <property type="entry name" value="Nucleotidyltransferase"/>
    <property type="match status" value="1"/>
</dbReference>
<comment type="caution">
    <text evidence="2">The sequence shown here is derived from an EMBL/GenBank/DDBJ whole genome shotgun (WGS) entry which is preliminary data.</text>
</comment>
<dbReference type="Gene3D" id="1.10.1410.10">
    <property type="match status" value="2"/>
</dbReference>
<gene>
    <name evidence="2" type="ORF">EZS28_008469</name>
</gene>
<reference evidence="2 3" key="1">
    <citation type="submission" date="2019-03" db="EMBL/GenBank/DDBJ databases">
        <title>Single cell metagenomics reveals metabolic interactions within the superorganism composed of flagellate Streblomastix strix and complex community of Bacteroidetes bacteria on its surface.</title>
        <authorList>
            <person name="Treitli S.C."/>
            <person name="Kolisko M."/>
            <person name="Husnik F."/>
            <person name="Keeling P."/>
            <person name="Hampl V."/>
        </authorList>
    </citation>
    <scope>NUCLEOTIDE SEQUENCE [LARGE SCALE GENOMIC DNA]</scope>
    <source>
        <strain evidence="2">ST1C</strain>
    </source>
</reference>
<dbReference type="GO" id="GO:0031123">
    <property type="term" value="P:RNA 3'-end processing"/>
    <property type="evidence" value="ECO:0007669"/>
    <property type="project" value="TreeGrafter"/>
</dbReference>
<dbReference type="PANTHER" id="PTHR23092">
    <property type="entry name" value="POLY(A) RNA POLYMERASE"/>
    <property type="match status" value="1"/>
</dbReference>
<dbReference type="Proteomes" id="UP000324800">
    <property type="component" value="Unassembled WGS sequence"/>
</dbReference>
<feature type="compositionally biased region" description="Polar residues" evidence="1">
    <location>
        <begin position="617"/>
        <end position="638"/>
    </location>
</feature>
<protein>
    <recommendedName>
        <fullName evidence="4">PAP-associated domain-containing protein</fullName>
    </recommendedName>
</protein>
<sequence>MNHHPENKQEQRFHNKQTESNHISSDTVPQIFLPKQSSFISSSINQSPQYTNTQQYDSQFSFHQIPPPPSVPNSEIVDVLQRLKYAILDSKSFFFPSDNLIDGDDDEIQSSSHQPNTYKPNPINANLIDKARIPVLKLTHNPTQLHADISYGVVSGVVNTDFVRGLLAVYRYARPIIMVVKQLLQYHHLNEPYKGGMSGYPLTLLVVSHLQQFRRNFGLEWKYASLGRLLTTFFQLYGESPDLPDPQTFALSSKSQLSQKESDRRAEFARIVPYSPSSPQLSQKESNLHKVSSNTNILRKSSSVEAFSPFVPQMQNIGMSFTGIETKQVGDKQFQPTQHLEKFSFQKFAISVRADGQYIPISQLLYTNRKLVLANDVSSNKSTMEGIGTGPNYMRRNSSNEIGMKYNAQMITDFMQNNAPQHAQLGSGAEFNAVHGVQNLFGMTNLMQMQQMNGVGQQIGVGIPMNMNMDNVGGMNEQQMQQIQQMQQLGNLQGMQFGYAQQSALNQMQLQNQFQIQQQQAYMPMNFPVNQSFPMMMSQQQKGNGIVAALTLAPTPTINIGAPSQIVVEDPLDYENNAARSCFAIKNIKTLFLQAYQSLTQDERENTQETSKDQSNTKDVQNNSDRNQLNNKENTTQRKNNHIFPPDLKIIEKCTHWEMRQIILEVIKQKYRD</sequence>
<feature type="region of interest" description="Disordered" evidence="1">
    <location>
        <begin position="1"/>
        <end position="26"/>
    </location>
</feature>
<feature type="region of interest" description="Disordered" evidence="1">
    <location>
        <begin position="602"/>
        <end position="641"/>
    </location>
</feature>
<evidence type="ECO:0000313" key="2">
    <source>
        <dbReference type="EMBL" id="KAA6395999.1"/>
    </source>
</evidence>
<dbReference type="EMBL" id="SNRW01001541">
    <property type="protein sequence ID" value="KAA6395999.1"/>
    <property type="molecule type" value="Genomic_DNA"/>
</dbReference>
<name>A0A5J4WP72_9EUKA</name>
<dbReference type="InterPro" id="IPR045862">
    <property type="entry name" value="Trf4-like"/>
</dbReference>
<feature type="compositionally biased region" description="Basic and acidic residues" evidence="1">
    <location>
        <begin position="1"/>
        <end position="19"/>
    </location>
</feature>
<dbReference type="GO" id="GO:0043634">
    <property type="term" value="P:polyadenylation-dependent ncRNA catabolic process"/>
    <property type="evidence" value="ECO:0007669"/>
    <property type="project" value="TreeGrafter"/>
</dbReference>
<dbReference type="GO" id="GO:0003729">
    <property type="term" value="F:mRNA binding"/>
    <property type="evidence" value="ECO:0007669"/>
    <property type="project" value="TreeGrafter"/>
</dbReference>
<dbReference type="OrthoDB" id="273917at2759"/>
<dbReference type="GO" id="GO:1990817">
    <property type="term" value="F:poly(A) RNA polymerase activity"/>
    <property type="evidence" value="ECO:0007669"/>
    <property type="project" value="InterPro"/>
</dbReference>
<proteinExistence type="predicted"/>
<feature type="compositionally biased region" description="Basic and acidic residues" evidence="1">
    <location>
        <begin position="602"/>
        <end position="616"/>
    </location>
</feature>
<organism evidence="2 3">
    <name type="scientific">Streblomastix strix</name>
    <dbReference type="NCBI Taxonomy" id="222440"/>
    <lineage>
        <taxon>Eukaryota</taxon>
        <taxon>Metamonada</taxon>
        <taxon>Preaxostyla</taxon>
        <taxon>Oxymonadida</taxon>
        <taxon>Streblomastigidae</taxon>
        <taxon>Streblomastix</taxon>
    </lineage>
</organism>
<dbReference type="AlphaFoldDB" id="A0A5J4WP72"/>
<dbReference type="GO" id="GO:0031499">
    <property type="term" value="C:TRAMP complex"/>
    <property type="evidence" value="ECO:0007669"/>
    <property type="project" value="TreeGrafter"/>
</dbReference>
<dbReference type="PANTHER" id="PTHR23092:SF15">
    <property type="entry name" value="INACTIVE NON-CANONICAL POLY(A) RNA POLYMERASE PROTEIN TRF4-2-RELATED"/>
    <property type="match status" value="1"/>
</dbReference>
<dbReference type="SUPFAM" id="SSF81631">
    <property type="entry name" value="PAP/OAS1 substrate-binding domain"/>
    <property type="match status" value="2"/>
</dbReference>